<dbReference type="GO" id="GO:0008081">
    <property type="term" value="F:phosphoric diester hydrolase activity"/>
    <property type="evidence" value="ECO:0007669"/>
    <property type="project" value="InterPro"/>
</dbReference>
<evidence type="ECO:0000313" key="2">
    <source>
        <dbReference type="EMBL" id="PKR55994.1"/>
    </source>
</evidence>
<evidence type="ECO:0000256" key="1">
    <source>
        <dbReference type="SAM" id="Phobius"/>
    </source>
</evidence>
<sequence length="477" mass="51021">MDLYGYTPETSIPVSFAIKQPGASHTTTYDDNTPGTIFNRHIEVNTDLPFHISGDYSMSAAGISRSCEVNGLTGNISDSNMDNMLANQQAAITPNAVVSYGFYDAGSGYDDISYTSHHQNYAYTGDGNRPDWMTKMVAGNSNAGTKPFSAFVLPGAHDAGMNTSQNIAEVVSNIKKYGFIATAIFGSLALVLGVAIGAIVTVLSIAASSLIERVIINLSITQKDTITNMLNLGTRYFDFRPGYNAKIQGIPVASGDGLYHQHNMIPGMAFTDFLNETVAWLKAHPGEIVVVSLGFSGFYDDAMKPDSETLKNAINTALAGSDIVYGGPADTSSSYNDLIAAKKRLLFLNNGVGFNDASKYDSYSDGAYATLTPDPILNQLKQMHTTPDSGDVYTVLQLQGTASAVSALWPSLAACTSDATSPLLMTKAYFDSTTYPWTEANLASFNSAYPVVILNDFVDPQMSHIAEDATLLRAGQL</sequence>
<dbReference type="SUPFAM" id="SSF51695">
    <property type="entry name" value="PLC-like phosphodiesterases"/>
    <property type="match status" value="1"/>
</dbReference>
<dbReference type="AlphaFoldDB" id="A0A2N3KZJ6"/>
<keyword evidence="1" id="KW-1133">Transmembrane helix</keyword>
<keyword evidence="1" id="KW-0472">Membrane</keyword>
<dbReference type="EMBL" id="NWTK01000001">
    <property type="protein sequence ID" value="PKR55994.1"/>
    <property type="molecule type" value="Genomic_DNA"/>
</dbReference>
<proteinExistence type="predicted"/>
<dbReference type="InterPro" id="IPR017946">
    <property type="entry name" value="PLC-like_Pdiesterase_TIM-brl"/>
</dbReference>
<evidence type="ECO:0000313" key="3">
    <source>
        <dbReference type="Proteomes" id="UP000233597"/>
    </source>
</evidence>
<name>A0A2N3KZJ6_9PROT</name>
<feature type="transmembrane region" description="Helical" evidence="1">
    <location>
        <begin position="177"/>
        <end position="203"/>
    </location>
</feature>
<dbReference type="PANTHER" id="PTHR13593">
    <property type="match status" value="1"/>
</dbReference>
<gene>
    <name evidence="2" type="ORF">COO20_01920</name>
</gene>
<dbReference type="PANTHER" id="PTHR13593:SF146">
    <property type="entry name" value="PLC-LIKE PHOSPHODIESTERASE"/>
    <property type="match status" value="1"/>
</dbReference>
<dbReference type="Proteomes" id="UP000233597">
    <property type="component" value="Unassembled WGS sequence"/>
</dbReference>
<keyword evidence="1" id="KW-0812">Transmembrane</keyword>
<protein>
    <submittedName>
        <fullName evidence="2">Uncharacterized protein</fullName>
    </submittedName>
</protein>
<organism evidence="2 3">
    <name type="scientific">Thalassospira marina</name>
    <dbReference type="NCBI Taxonomy" id="2048283"/>
    <lineage>
        <taxon>Bacteria</taxon>
        <taxon>Pseudomonadati</taxon>
        <taxon>Pseudomonadota</taxon>
        <taxon>Alphaproteobacteria</taxon>
        <taxon>Rhodospirillales</taxon>
        <taxon>Thalassospiraceae</taxon>
        <taxon>Thalassospira</taxon>
    </lineage>
</organism>
<dbReference type="Gene3D" id="3.20.20.190">
    <property type="entry name" value="Phosphatidylinositol (PI) phosphodiesterase"/>
    <property type="match status" value="1"/>
</dbReference>
<dbReference type="GO" id="GO:0006629">
    <property type="term" value="P:lipid metabolic process"/>
    <property type="evidence" value="ECO:0007669"/>
    <property type="project" value="InterPro"/>
</dbReference>
<comment type="caution">
    <text evidence="2">The sequence shown here is derived from an EMBL/GenBank/DDBJ whole genome shotgun (WGS) entry which is preliminary data.</text>
</comment>
<dbReference type="InterPro" id="IPR051057">
    <property type="entry name" value="PI-PLC_domain"/>
</dbReference>
<reference evidence="2 3" key="1">
    <citation type="submission" date="2017-09" db="EMBL/GenBank/DDBJ databases">
        <title>Biodiversity and function of Thalassospira species in the particle-attached aromatic-hydrocarbon-degrading consortia from the surface seawater of the South China Sea.</title>
        <authorList>
            <person name="Dong C."/>
            <person name="Liu R."/>
            <person name="Shao Z."/>
        </authorList>
    </citation>
    <scope>NUCLEOTIDE SEQUENCE [LARGE SCALE GENOMIC DNA]</scope>
    <source>
        <strain evidence="2 3">CSC1P2</strain>
    </source>
</reference>
<accession>A0A2N3KZJ6</accession>